<dbReference type="PROSITE" id="PS51084">
    <property type="entry name" value="HIT_2"/>
    <property type="match status" value="1"/>
</dbReference>
<organism evidence="3 4">
    <name type="scientific">Derxia gummosa DSM 723</name>
    <dbReference type="NCBI Taxonomy" id="1121388"/>
    <lineage>
        <taxon>Bacteria</taxon>
        <taxon>Pseudomonadati</taxon>
        <taxon>Pseudomonadota</taxon>
        <taxon>Betaproteobacteria</taxon>
        <taxon>Burkholderiales</taxon>
        <taxon>Alcaligenaceae</taxon>
        <taxon>Derxia</taxon>
    </lineage>
</organism>
<dbReference type="InterPro" id="IPR036265">
    <property type="entry name" value="HIT-like_sf"/>
</dbReference>
<dbReference type="SUPFAM" id="SSF54197">
    <property type="entry name" value="HIT-like"/>
    <property type="match status" value="1"/>
</dbReference>
<reference evidence="4" key="5">
    <citation type="submission" date="2025-08" db="UniProtKB">
        <authorList>
            <consortium name="RefSeq"/>
        </authorList>
    </citation>
    <scope>IDENTIFICATION</scope>
</reference>
<reference evidence="4" key="3">
    <citation type="journal article" date="2002" name="Biochemistry">
        <title>Hint, Fhit, and GalT: function, structure, evolution, and mechanism of three branches of the histidine triad superfamily of nucleotide hydrolases and transferases.</title>
        <authorList>
            <person name="Brenner C."/>
        </authorList>
    </citation>
    <scope>NUCLEOTIDE SEQUENCE</scope>
</reference>
<name>A0A8B6X288_9BURK</name>
<reference evidence="4" key="4">
    <citation type="journal article" date="2002" name="Curr. Opin. Struct. Biol.">
        <title>SAM (dependent) I AM: the S-adenosylmethionine-dependent methyltransferase fold.</title>
        <authorList>
            <person name="Martin J.L."/>
            <person name="McMillan F.M."/>
        </authorList>
    </citation>
    <scope>NUCLEOTIDE SEQUENCE</scope>
</reference>
<dbReference type="Pfam" id="PF01230">
    <property type="entry name" value="HIT"/>
    <property type="match status" value="1"/>
</dbReference>
<dbReference type="InterPro" id="IPR011146">
    <property type="entry name" value="HIT-like"/>
</dbReference>
<protein>
    <submittedName>
        <fullName evidence="4">HIT family protein</fullName>
    </submittedName>
</protein>
<dbReference type="AlphaFoldDB" id="A0A8B6X288"/>
<dbReference type="Gene3D" id="3.30.428.10">
    <property type="entry name" value="HIT-like"/>
    <property type="match status" value="1"/>
</dbReference>
<evidence type="ECO:0000313" key="4">
    <source>
        <dbReference type="RefSeq" id="WP_028310633.1"/>
    </source>
</evidence>
<keyword evidence="3" id="KW-1185">Reference proteome</keyword>
<dbReference type="Proteomes" id="UP000675920">
    <property type="component" value="Unplaced"/>
</dbReference>
<dbReference type="OrthoDB" id="9799145at2"/>
<evidence type="ECO:0000259" key="2">
    <source>
        <dbReference type="PROSITE" id="PS51084"/>
    </source>
</evidence>
<sequence>MPAATAFAAGCPLCEGDGGRLLLRTAKWRLILVEDSGFPGYVRVIWNAHVREFSELPAADRVALMEVIATIERVALDVLVPAKINLAAFGTVVPHLHWHVIPRFADDTHYPDAIWAPARRTQAGECCTAAGSRVNYFTEKLVEALGLA</sequence>
<feature type="short sequence motif" description="Histidine triad motif" evidence="1">
    <location>
        <begin position="95"/>
        <end position="99"/>
    </location>
</feature>
<dbReference type="RefSeq" id="WP_028310633.1">
    <property type="nucleotide sequence ID" value="NZ_AXWS01000007.1"/>
</dbReference>
<evidence type="ECO:0000256" key="1">
    <source>
        <dbReference type="PROSITE-ProRule" id="PRU00464"/>
    </source>
</evidence>
<dbReference type="GO" id="GO:0003824">
    <property type="term" value="F:catalytic activity"/>
    <property type="evidence" value="ECO:0007669"/>
    <property type="project" value="InterPro"/>
</dbReference>
<reference evidence="4" key="1">
    <citation type="journal article" date="1992" name="DNA Seq.">
        <title>The HIT protein family: a new family of proteins present in prokaryotes, yeast and mammals.</title>
        <authorList>
            <person name="Seraphin B."/>
        </authorList>
    </citation>
    <scope>NUCLEOTIDE SEQUENCE</scope>
</reference>
<reference evidence="4" key="2">
    <citation type="journal article" date="1997" name="Science">
        <title>Structure-based analysis of catalysis and substrate definition in the HIT protein family.</title>
        <authorList>
            <person name="Lima C.D."/>
            <person name="Klein M.G."/>
            <person name="Hendrickson W.A."/>
        </authorList>
    </citation>
    <scope>NUCLEOTIDE SEQUENCE</scope>
</reference>
<proteinExistence type="predicted"/>
<evidence type="ECO:0000313" key="3">
    <source>
        <dbReference type="Proteomes" id="UP000675920"/>
    </source>
</evidence>
<accession>A0A8B6X288</accession>
<feature type="domain" description="HIT" evidence="2">
    <location>
        <begin position="39"/>
        <end position="110"/>
    </location>
</feature>